<organism evidence="5 6">
    <name type="scientific">Eggerthia catenaformis OT 569 = DSM 20559</name>
    <dbReference type="NCBI Taxonomy" id="999415"/>
    <lineage>
        <taxon>Bacteria</taxon>
        <taxon>Bacillati</taxon>
        <taxon>Bacillota</taxon>
        <taxon>Erysipelotrichia</taxon>
        <taxon>Erysipelotrichales</taxon>
        <taxon>Coprobacillaceae</taxon>
        <taxon>Eggerthia</taxon>
    </lineage>
</organism>
<dbReference type="InterPro" id="IPR014721">
    <property type="entry name" value="Ribsml_uS5_D2-typ_fold_subgr"/>
</dbReference>
<evidence type="ECO:0000259" key="4">
    <source>
        <dbReference type="PROSITE" id="PS51722"/>
    </source>
</evidence>
<sequence length="837" mass="96369">MKTVIGITAHVDAGKTTLSESLLYLSGAIRNQGRVDHKDSFLDYNKQERERGITIFSKISSIHYNKKDLTFIDTPGHIDFSGEMERALTILDYALLIINGCDGIQSHTKTIFRLLKYYHIPTFLFVNKMDISYLTQEQLLKDLNELSDHIVLLSEINDEELAMKSDTLLEEYLNYNKISHKSLQKAIKEREIFPVYFGSALKNINIKEMLDSITDLIIESPLNNKLKGIVYKILYENNERLTFIKITGGQIHVKEEINGEKINQIRAYQGEKYSLLKQAKQGDIVALTGIKSLKSGDMIGYSSSLMTSIFPVMHYDLHIEDNEQSALMMENLKKLGEEEPLLQLKIRDINHIEVSLMGEVQIEILKQLIKERYHQNISIDHQQISYKETIKYPVEGVGHFEPLRHYAEVHVLLEPLPSGSGLQFENKCMNDLQENYQNLIMTHLKEKTHLGILTGSPITDIKITLLGGASHLKHTEGGDFRQAVYRAVRQGLMMSESILLEPSYHYEITIPSKYISKIFYDFQNYNTPIIKEDNGQNALLYGDAPVLFLSGYNQELMNSTKGNCHLSLLNVFYTPVNNQEEIIKQMNYHPLEDLDNPSGSIFCTHGSGYYVEYDHVSSKMHLPYFSKEKEITHYTYKPIHISDEEVKRVYENTYGKQNIRLNKDIYGIHHKTKANTVTQKKEYLIVDGYNMIFSWDELKDLSQTSLALARDKLINILSNYQGYKKCLLLIVFDGYKVKDNIGEEINYHNIHIVYTKEAQTADAYIESITKTMTDEYRVTVASSDYMEQSMILGHGALRISARELMLEIESLNKKEKEEYLGKQTVFLNTPLEDLINH</sequence>
<reference evidence="5 6" key="1">
    <citation type="submission" date="2013-02" db="EMBL/GenBank/DDBJ databases">
        <title>The Genome Sequence of Lactobacillus catenaformis F0143.</title>
        <authorList>
            <consortium name="The Broad Institute Genome Sequencing Platform"/>
            <person name="Earl A."/>
            <person name="Ward D."/>
            <person name="Feldgarden M."/>
            <person name="Gevers D."/>
            <person name="Izard J."/>
            <person name="Blanton J.M."/>
            <person name="Mathney J."/>
            <person name="Dewhirst F.E."/>
            <person name="Young S.K."/>
            <person name="Zeng Q."/>
            <person name="Gargeya S."/>
            <person name="Fitzgerald M."/>
            <person name="Haas B."/>
            <person name="Abouelleil A."/>
            <person name="Alvarado L."/>
            <person name="Arachchi H.M."/>
            <person name="Berlin A."/>
            <person name="Chapman S.B."/>
            <person name="Gearin G."/>
            <person name="Goldberg J."/>
            <person name="Griggs A."/>
            <person name="Gujja S."/>
            <person name="Hansen M."/>
            <person name="Heiman D."/>
            <person name="Howarth C."/>
            <person name="Larimer J."/>
            <person name="Lui A."/>
            <person name="MacDonald P.J.P."/>
            <person name="McCowen C."/>
            <person name="Montmayeur A."/>
            <person name="Murphy C."/>
            <person name="Neiman D."/>
            <person name="Pearson M."/>
            <person name="Priest M."/>
            <person name="Roberts A."/>
            <person name="Saif S."/>
            <person name="Shea T."/>
            <person name="Sisk P."/>
            <person name="Stolte C."/>
            <person name="Sykes S."/>
            <person name="Wortman J."/>
            <person name="Nusbaum C."/>
            <person name="Birren B."/>
        </authorList>
    </citation>
    <scope>NUCLEOTIDE SEQUENCE [LARGE SCALE GENOMIC DNA]</scope>
    <source>
        <strain evidence="5 6">OT 569</strain>
    </source>
</reference>
<keyword evidence="3" id="KW-0342">GTP-binding</keyword>
<dbReference type="Gene3D" id="3.30.70.870">
    <property type="entry name" value="Elongation Factor G (Translational Gtpase), domain 3"/>
    <property type="match status" value="1"/>
</dbReference>
<dbReference type="PATRIC" id="fig|999415.3.peg.66"/>
<keyword evidence="6" id="KW-1185">Reference proteome</keyword>
<dbReference type="SUPFAM" id="SSF50447">
    <property type="entry name" value="Translation proteins"/>
    <property type="match status" value="1"/>
</dbReference>
<dbReference type="PROSITE" id="PS00301">
    <property type="entry name" value="G_TR_1"/>
    <property type="match status" value="1"/>
</dbReference>
<dbReference type="InterPro" id="IPR000640">
    <property type="entry name" value="EFG_V-like"/>
</dbReference>
<dbReference type="GO" id="GO:0032790">
    <property type="term" value="P:ribosome disassembly"/>
    <property type="evidence" value="ECO:0007669"/>
    <property type="project" value="TreeGrafter"/>
</dbReference>
<name>M2NHC6_9FIRM</name>
<dbReference type="Pfam" id="PF00679">
    <property type="entry name" value="EFG_C"/>
    <property type="match status" value="1"/>
</dbReference>
<dbReference type="Proteomes" id="UP000011758">
    <property type="component" value="Unassembled WGS sequence"/>
</dbReference>
<dbReference type="AlphaFoldDB" id="M2NHC6"/>
<dbReference type="InterPro" id="IPR009000">
    <property type="entry name" value="Transl_B-barrel_sf"/>
</dbReference>
<dbReference type="Gene3D" id="2.40.30.10">
    <property type="entry name" value="Translation factors"/>
    <property type="match status" value="1"/>
</dbReference>
<proteinExistence type="predicted"/>
<dbReference type="Pfam" id="PF05991">
    <property type="entry name" value="NYN_YacP"/>
    <property type="match status" value="1"/>
</dbReference>
<evidence type="ECO:0000313" key="5">
    <source>
        <dbReference type="EMBL" id="EMD17633.1"/>
    </source>
</evidence>
<dbReference type="Gene3D" id="3.30.70.240">
    <property type="match status" value="1"/>
</dbReference>
<dbReference type="SMART" id="SM00889">
    <property type="entry name" value="EFG_IV"/>
    <property type="match status" value="1"/>
</dbReference>
<dbReference type="PANTHER" id="PTHR43261:SF1">
    <property type="entry name" value="RIBOSOME-RELEASING FACTOR 2, MITOCHONDRIAL"/>
    <property type="match status" value="1"/>
</dbReference>
<comment type="caution">
    <text evidence="5">The sequence shown here is derived from an EMBL/GenBank/DDBJ whole genome shotgun (WGS) entry which is preliminary data.</text>
</comment>
<dbReference type="PANTHER" id="PTHR43261">
    <property type="entry name" value="TRANSLATION ELONGATION FACTOR G-RELATED"/>
    <property type="match status" value="1"/>
</dbReference>
<dbReference type="BioCyc" id="ECAT999415-HMP:GTTI-74-MONOMER"/>
<dbReference type="GO" id="GO:0005525">
    <property type="term" value="F:GTP binding"/>
    <property type="evidence" value="ECO:0007669"/>
    <property type="project" value="UniProtKB-KW"/>
</dbReference>
<dbReference type="eggNOG" id="COG0480">
    <property type="taxonomic scope" value="Bacteria"/>
</dbReference>
<dbReference type="Pfam" id="PF03764">
    <property type="entry name" value="EFG_IV"/>
    <property type="match status" value="1"/>
</dbReference>
<dbReference type="Pfam" id="PF00009">
    <property type="entry name" value="GTP_EFTU"/>
    <property type="match status" value="1"/>
</dbReference>
<evidence type="ECO:0000313" key="6">
    <source>
        <dbReference type="Proteomes" id="UP000011758"/>
    </source>
</evidence>
<dbReference type="SUPFAM" id="SSF54980">
    <property type="entry name" value="EF-G C-terminal domain-like"/>
    <property type="match status" value="2"/>
</dbReference>
<evidence type="ECO:0000256" key="3">
    <source>
        <dbReference type="ARBA" id="ARBA00023134"/>
    </source>
</evidence>
<dbReference type="InterPro" id="IPR000795">
    <property type="entry name" value="T_Tr_GTP-bd_dom"/>
</dbReference>
<dbReference type="InterPro" id="IPR005517">
    <property type="entry name" value="Transl_elong_EFG/EF2_IV"/>
</dbReference>
<dbReference type="InterPro" id="IPR031157">
    <property type="entry name" value="G_TR_CS"/>
</dbReference>
<dbReference type="Gene3D" id="3.40.50.300">
    <property type="entry name" value="P-loop containing nucleotide triphosphate hydrolases"/>
    <property type="match status" value="1"/>
</dbReference>
<dbReference type="PRINTS" id="PR00315">
    <property type="entry name" value="ELONGATNFCT"/>
</dbReference>
<dbReference type="SUPFAM" id="SSF52540">
    <property type="entry name" value="P-loop containing nucleoside triphosphate hydrolases"/>
    <property type="match status" value="1"/>
</dbReference>
<dbReference type="SUPFAM" id="SSF54211">
    <property type="entry name" value="Ribosomal protein S5 domain 2-like"/>
    <property type="match status" value="1"/>
</dbReference>
<dbReference type="InterPro" id="IPR005225">
    <property type="entry name" value="Small_GTP-bd"/>
</dbReference>
<protein>
    <submittedName>
        <fullName evidence="5">Small GTP-binding protein</fullName>
    </submittedName>
</protein>
<dbReference type="EMBL" id="AGEJ01000001">
    <property type="protein sequence ID" value="EMD17633.1"/>
    <property type="molecule type" value="Genomic_DNA"/>
</dbReference>
<dbReference type="NCBIfam" id="TIGR00231">
    <property type="entry name" value="small_GTP"/>
    <property type="match status" value="1"/>
</dbReference>
<dbReference type="RefSeq" id="WP_004801076.1">
    <property type="nucleotide sequence ID" value="NZ_KB446646.1"/>
</dbReference>
<dbReference type="InterPro" id="IPR010298">
    <property type="entry name" value="YacP-like"/>
</dbReference>
<dbReference type="InterPro" id="IPR035647">
    <property type="entry name" value="EFG_III/V"/>
</dbReference>
<dbReference type="Gene3D" id="3.30.230.10">
    <property type="match status" value="1"/>
</dbReference>
<dbReference type="InterPro" id="IPR020568">
    <property type="entry name" value="Ribosomal_Su5_D2-typ_SF"/>
</dbReference>
<accession>M2NHC6</accession>
<dbReference type="CDD" id="cd10912">
    <property type="entry name" value="PIN_YacP-like"/>
    <property type="match status" value="1"/>
</dbReference>
<dbReference type="STRING" id="999415.HMPREF9943_00065"/>
<keyword evidence="1" id="KW-0547">Nucleotide-binding</keyword>
<dbReference type="GO" id="GO:0006412">
    <property type="term" value="P:translation"/>
    <property type="evidence" value="ECO:0007669"/>
    <property type="project" value="UniProtKB-KW"/>
</dbReference>
<evidence type="ECO:0000256" key="1">
    <source>
        <dbReference type="ARBA" id="ARBA00022741"/>
    </source>
</evidence>
<evidence type="ECO:0000256" key="2">
    <source>
        <dbReference type="ARBA" id="ARBA00022917"/>
    </source>
</evidence>
<dbReference type="PROSITE" id="PS51722">
    <property type="entry name" value="G_TR_2"/>
    <property type="match status" value="1"/>
</dbReference>
<dbReference type="GO" id="GO:0003924">
    <property type="term" value="F:GTPase activity"/>
    <property type="evidence" value="ECO:0007669"/>
    <property type="project" value="InterPro"/>
</dbReference>
<keyword evidence="2" id="KW-0648">Protein biosynthesis</keyword>
<feature type="domain" description="Tr-type G" evidence="4">
    <location>
        <begin position="1"/>
        <end position="222"/>
    </location>
</feature>
<gene>
    <name evidence="5" type="ORF">HMPREF9943_00065</name>
</gene>
<dbReference type="OrthoDB" id="9801472at2"/>
<dbReference type="InterPro" id="IPR027417">
    <property type="entry name" value="P-loop_NTPase"/>
</dbReference>